<dbReference type="NCBIfam" id="TIGR01733">
    <property type="entry name" value="AA-adenyl-dom"/>
    <property type="match status" value="2"/>
</dbReference>
<dbReference type="Pfam" id="PF00501">
    <property type="entry name" value="AMP-binding"/>
    <property type="match status" value="2"/>
</dbReference>
<organism evidence="5 6">
    <name type="scientific">Aquimarina hainanensis</name>
    <dbReference type="NCBI Taxonomy" id="1578017"/>
    <lineage>
        <taxon>Bacteria</taxon>
        <taxon>Pseudomonadati</taxon>
        <taxon>Bacteroidota</taxon>
        <taxon>Flavobacteriia</taxon>
        <taxon>Flavobacteriales</taxon>
        <taxon>Flavobacteriaceae</taxon>
        <taxon>Aquimarina</taxon>
    </lineage>
</organism>
<dbReference type="InterPro" id="IPR025110">
    <property type="entry name" value="AMP-bd_C"/>
</dbReference>
<dbReference type="InterPro" id="IPR029058">
    <property type="entry name" value="AB_hydrolase_fold"/>
</dbReference>
<dbReference type="PANTHER" id="PTHR45527">
    <property type="entry name" value="NONRIBOSOMAL PEPTIDE SYNTHETASE"/>
    <property type="match status" value="1"/>
</dbReference>
<evidence type="ECO:0000256" key="3">
    <source>
        <dbReference type="ARBA" id="ARBA00022553"/>
    </source>
</evidence>
<feature type="domain" description="Carrier" evidence="4">
    <location>
        <begin position="1033"/>
        <end position="1108"/>
    </location>
</feature>
<dbReference type="Gene3D" id="3.30.559.30">
    <property type="entry name" value="Nonribosomal peptide synthetase, condensation domain"/>
    <property type="match status" value="2"/>
</dbReference>
<dbReference type="InterPro" id="IPR010071">
    <property type="entry name" value="AA_adenyl_dom"/>
</dbReference>
<dbReference type="InterPro" id="IPR020845">
    <property type="entry name" value="AMP-binding_CS"/>
</dbReference>
<dbReference type="SUPFAM" id="SSF56801">
    <property type="entry name" value="Acetyl-CoA synthetase-like"/>
    <property type="match status" value="2"/>
</dbReference>
<dbReference type="SMART" id="SM00823">
    <property type="entry name" value="PKS_PP"/>
    <property type="match status" value="2"/>
</dbReference>
<dbReference type="InterPro" id="IPR000873">
    <property type="entry name" value="AMP-dep_synth/lig_dom"/>
</dbReference>
<reference evidence="6" key="1">
    <citation type="journal article" date="2019" name="Int. J. Syst. Evol. Microbiol.">
        <title>The Global Catalogue of Microorganisms (GCM) 10K type strain sequencing project: providing services to taxonomists for standard genome sequencing and annotation.</title>
        <authorList>
            <consortium name="The Broad Institute Genomics Platform"/>
            <consortium name="The Broad Institute Genome Sequencing Center for Infectious Disease"/>
            <person name="Wu L."/>
            <person name="Ma J."/>
        </authorList>
    </citation>
    <scope>NUCLEOTIDE SEQUENCE [LARGE SCALE GENOMIC DNA]</scope>
    <source>
        <strain evidence="6">KCTC 42423</strain>
    </source>
</reference>
<dbReference type="Gene3D" id="3.40.50.980">
    <property type="match status" value="4"/>
</dbReference>
<dbReference type="InterPro" id="IPR045851">
    <property type="entry name" value="AMP-bd_C_sf"/>
</dbReference>
<dbReference type="Pfam" id="PF00668">
    <property type="entry name" value="Condensation"/>
    <property type="match status" value="2"/>
</dbReference>
<dbReference type="PROSITE" id="PS50075">
    <property type="entry name" value="CARRIER"/>
    <property type="match status" value="2"/>
</dbReference>
<dbReference type="InterPro" id="IPR020806">
    <property type="entry name" value="PKS_PP-bd"/>
</dbReference>
<evidence type="ECO:0000313" key="6">
    <source>
        <dbReference type="Proteomes" id="UP001597459"/>
    </source>
</evidence>
<proteinExistence type="predicted"/>
<dbReference type="Proteomes" id="UP001597459">
    <property type="component" value="Unassembled WGS sequence"/>
</dbReference>
<dbReference type="Gene3D" id="3.30.559.10">
    <property type="entry name" value="Chloramphenicol acetyltransferase-like domain"/>
    <property type="match status" value="2"/>
</dbReference>
<dbReference type="Gene3D" id="1.10.1200.10">
    <property type="entry name" value="ACP-like"/>
    <property type="match status" value="2"/>
</dbReference>
<dbReference type="Gene3D" id="3.30.300.30">
    <property type="match status" value="2"/>
</dbReference>
<dbReference type="Pfam" id="PF00550">
    <property type="entry name" value="PP-binding"/>
    <property type="match status" value="2"/>
</dbReference>
<keyword evidence="2" id="KW-0596">Phosphopantetheine</keyword>
<comment type="cofactor">
    <cofactor evidence="1">
        <name>pantetheine 4'-phosphate</name>
        <dbReference type="ChEBI" id="CHEBI:47942"/>
    </cofactor>
</comment>
<protein>
    <submittedName>
        <fullName evidence="5">Amino acid adenylation domain-containing protein</fullName>
    </submittedName>
</protein>
<sequence>MEFFIKKLKELNLFLVEKEGKLVLKGLQGKLTKEETEKVKKNKEIIEFIRDNKPGLIEHLRNEAKKQVFYKLSPLQEGLLFHGLYDPDSSSYTIQFEFDFTKKVDVEVLKKSWEYVISRHSILRTAFFYEEISLPVQRVYESIELPFTEIDLSSFSREEKEERVAHFMEEDYTRGFSFNEAPLIRIALLKLDETTYKMVFTNHHIIMDGWSLPILINELLYAYNCYIVGNTPEDVAEDSYEDYIKYIANKDTKVEENFWRTYLEGVEAPTLLPFSKTETSGNKITGEFKESSLVVDKNVTQKLIDFSKRYRLTPNTILQGVWAFLLSKYTGYTDVKFGVTVSGRPAEIGNPEQRVGLYINTLPLRTILGEKEHIVDWLETIQGNHTSCREYQYINLAKIQEFTGVKEDLFDTLFVFENFPITDTSEGKDVHLTIDSVDGKEQTNYPITISITLNEELDVKFSYNTALLEDTVIEMIQGHFGTVLEQMLAAPNGALSSINVLTEKENAQILYDFNDTEVCYPLDKTVTQIFKEQVNKNPDAIAVVYHDKKISYKELDVQSDQVAAQLQAEGVVKDTLVGICLERTSEMVIGILGILKAGAAYVPMKPDYPNSRLAYILEEITAKVVITDRSSKEIITAARNVTPLVLDEFLASTETTTEVTYTPYATPSSLAYIIYTSGSTGTPKGAMIEHKGLLNHLLIMVDEFKMNEETVMAFTAPFTFDISVWQILSPLVCGGQVIVYNEEMILEPANLLSSLVEEKVNLLQLVPSYLDSLLTIDQEQSLNNLQYFLVTGEAVQKALLDRWFNTYPAIPVANAYGPTEAADDVSFYFMHASPETVSVPIGKPVANMKMYVVDNWGHLAPIGVGGEICVAGVGVGRGYLNDHEKTNKSFVKNPFSDVFGDRLYKTGDLGCWLADGNLEYQGRKDDQVKIRGHRIELGEIDSVLSEHPSVTTCCVLAKRDTSNNNRLVAYVVTKEALQKEVLQEHLGGKLPEYMVPSVWVSLEKMPLTANGKIDKKSLPDPENKEVDEATYIAPVSSLEKQLAGIWQELLKLDKVGVQDNFFEIGGHSLLATRLVSMIRKAIDTEIAIKDIFAHPTIVLQCQFIEGTTQNITIPAPTPQERDGVIPLSFSQERLWFLDTLQGSREYHMPGIFHIEGVLNIDVLEKSFKAIVEKHDILRTTIKSQEGIGYQDILDSDNWLMSREIVTDESHLEEAIATFIDMPFDLAKDYMIRVCLYTLKDSNKYVLALVMHHISSDGWSDGILFDELVNNYKYLTAEQELPVEKMSFRYADYAIWQRKYLSGDVLEQQLAYWETQLQEVPSLSLPTDYPRPAQQTTEGSSITYELNEEVSKRLAEVGKQEGATLFMTLLTAFKVLLYRYSGQEDICVGTPIANRPYQELENLIGFFVNTLALRTTVNGDVSFIEVLKRVKEVTLGAYQHQMVPFEKVVDKVTTTRDMSMSPLFQVMFVLQNTPDIEDVVMDDITLSPYEYTAETAQFDITLTATETENGISMNVVYNSTLFKKNTIELLLLHYDNLLKNIVNDPTVPIGALEMLTKAEEEQLIHVFNDTAKSFDLDQSVIDVFTDQVEKTPEKTALIFGDTKWSYAALNEASAKLATYLRKRGLQKESKVGILMDRSQEMVISILGILKAGGTFVPIGPEYPQDRINYIVEDAKIAFLLSKSDLITAIENPTVTTVLWDQIAQELMEEEPAQLDMYAPTAASVAYVLYTSGSTGKPKGVMVTHKNLVNFLFGAIDQLEMRNMKTLLSITTYTFDIFYLELFSPLLTGAQVVLIDKEVSANGVALHKQIEKYNADFIQATPSNWKMLVSSGLKYNKGLTMLCCGEAVSDELKNKLLPLCDSLWNLYGPTEATIWATIEELTSDNDVTIGVPLPNYSAYIVDANTNVVPMGVIGELCIGGDSIAKGYLNKKELTERCFIDNPFEKEGKLYFTGDLARWLADGKIEYIGRKDSQVKIRGHRIELGEIENQLAAISTIKEGCVIVQKDHNNDNRLIGYFVSENEEIDAQEIKKELRKKLPDYMVPDVWVSMKELPKNSNGKLDRKSLPDPDISSLYKDAYVAPRTETEKQLVAIWEELLDVERVGIHDNFFELGGHSVLAVQLIAKINHVFSMNLSLASLFEFPTIIELAEKRFSGIDIQDEILVTLNGKGSRKPIFCAPPGGGTVLCYRSLALSLGEEQPFYAFQAPGMDGKTKVLETVEEMASVYISKMQKIDPIGPYRLGGYSFGGEVALEMAIQLQRGGYQIEEIIMFDAIPPHQKDIKLSFEELIAGITVFINKEFNTHTILTLSDLEGKSSEEQLDMLYNIVKMSNLGLTRKQLEAYVAVHKNNINCSYTPQLDEKLRTSIVLFKTEEQVDEEVLKDDGFEKAALLSKNDYGWSAYIDSEVCIHTIPGNHLTLLDPANAILIAGHLDKKVSEEEYETALIS</sequence>
<accession>A0ABW5NC44</accession>
<dbReference type="CDD" id="cd19543">
    <property type="entry name" value="DCL_NRPS"/>
    <property type="match status" value="1"/>
</dbReference>
<keyword evidence="3" id="KW-0597">Phosphoprotein</keyword>
<dbReference type="InterPro" id="IPR001031">
    <property type="entry name" value="Thioesterase"/>
</dbReference>
<comment type="caution">
    <text evidence="5">The sequence shown here is derived from an EMBL/GenBank/DDBJ whole genome shotgun (WGS) entry which is preliminary data.</text>
</comment>
<evidence type="ECO:0000313" key="5">
    <source>
        <dbReference type="EMBL" id="MFD2591758.1"/>
    </source>
</evidence>
<dbReference type="InterPro" id="IPR009081">
    <property type="entry name" value="PP-bd_ACP"/>
</dbReference>
<evidence type="ECO:0000256" key="1">
    <source>
        <dbReference type="ARBA" id="ARBA00001957"/>
    </source>
</evidence>
<dbReference type="InterPro" id="IPR006162">
    <property type="entry name" value="Ppantetheine_attach_site"/>
</dbReference>
<dbReference type="InterPro" id="IPR036736">
    <property type="entry name" value="ACP-like_sf"/>
</dbReference>
<dbReference type="PANTHER" id="PTHR45527:SF1">
    <property type="entry name" value="FATTY ACID SYNTHASE"/>
    <property type="match status" value="1"/>
</dbReference>
<evidence type="ECO:0000259" key="4">
    <source>
        <dbReference type="PROSITE" id="PS50075"/>
    </source>
</evidence>
<dbReference type="SUPFAM" id="SSF52777">
    <property type="entry name" value="CoA-dependent acyltransferases"/>
    <property type="match status" value="4"/>
</dbReference>
<dbReference type="Gene3D" id="2.30.38.10">
    <property type="entry name" value="Luciferase, Domain 3"/>
    <property type="match status" value="2"/>
</dbReference>
<dbReference type="InterPro" id="IPR023213">
    <property type="entry name" value="CAT-like_dom_sf"/>
</dbReference>
<dbReference type="InterPro" id="IPR001242">
    <property type="entry name" value="Condensation_dom"/>
</dbReference>
<dbReference type="PROSITE" id="PS00455">
    <property type="entry name" value="AMP_BINDING"/>
    <property type="match status" value="2"/>
</dbReference>
<dbReference type="Pfam" id="PF00975">
    <property type="entry name" value="Thioesterase"/>
    <property type="match status" value="1"/>
</dbReference>
<keyword evidence="6" id="KW-1185">Reference proteome</keyword>
<dbReference type="PROSITE" id="PS00012">
    <property type="entry name" value="PHOSPHOPANTETHEINE"/>
    <property type="match status" value="2"/>
</dbReference>
<dbReference type="EMBL" id="JBHULX010000022">
    <property type="protein sequence ID" value="MFD2591758.1"/>
    <property type="molecule type" value="Genomic_DNA"/>
</dbReference>
<gene>
    <name evidence="5" type="ORF">ACFSTE_13040</name>
</gene>
<dbReference type="CDD" id="cd19531">
    <property type="entry name" value="LCL_NRPS-like"/>
    <property type="match status" value="1"/>
</dbReference>
<dbReference type="NCBIfam" id="NF003417">
    <property type="entry name" value="PRK04813.1"/>
    <property type="match status" value="2"/>
</dbReference>
<dbReference type="Pfam" id="PF13193">
    <property type="entry name" value="AMP-binding_C"/>
    <property type="match status" value="2"/>
</dbReference>
<dbReference type="Gene3D" id="3.40.50.1820">
    <property type="entry name" value="alpha/beta hydrolase"/>
    <property type="match status" value="1"/>
</dbReference>
<dbReference type="CDD" id="cd05930">
    <property type="entry name" value="A_NRPS"/>
    <property type="match status" value="2"/>
</dbReference>
<dbReference type="RefSeq" id="WP_378253468.1">
    <property type="nucleotide sequence ID" value="NZ_JBHSJV010000001.1"/>
</dbReference>
<name>A0ABW5NC44_9FLAO</name>
<feature type="domain" description="Carrier" evidence="4">
    <location>
        <begin position="2078"/>
        <end position="2153"/>
    </location>
</feature>
<evidence type="ECO:0000256" key="2">
    <source>
        <dbReference type="ARBA" id="ARBA00022450"/>
    </source>
</evidence>
<dbReference type="SUPFAM" id="SSF53474">
    <property type="entry name" value="alpha/beta-Hydrolases"/>
    <property type="match status" value="1"/>
</dbReference>
<dbReference type="SUPFAM" id="SSF47336">
    <property type="entry name" value="ACP-like"/>
    <property type="match status" value="2"/>
</dbReference>